<dbReference type="InterPro" id="IPR043502">
    <property type="entry name" value="DNA/RNA_pol_sf"/>
</dbReference>
<gene>
    <name evidence="2" type="primary">TY3B-G_597</name>
    <name evidence="2" type="ORF">TNCT_300411</name>
</gene>
<dbReference type="PANTHER" id="PTHR37984:SF5">
    <property type="entry name" value="PROTEIN NYNRIN-LIKE"/>
    <property type="match status" value="1"/>
</dbReference>
<comment type="caution">
    <text evidence="2">The sequence shown here is derived from an EMBL/GenBank/DDBJ whole genome shotgun (WGS) entry which is preliminary data.</text>
</comment>
<dbReference type="OrthoDB" id="6429476at2759"/>
<dbReference type="FunFam" id="3.30.70.270:FF:000003">
    <property type="entry name" value="Transposon Ty3-G Gag-Pol polyprotein"/>
    <property type="match status" value="1"/>
</dbReference>
<evidence type="ECO:0000313" key="3">
    <source>
        <dbReference type="Proteomes" id="UP000887116"/>
    </source>
</evidence>
<feature type="domain" description="Reverse transcriptase" evidence="1">
    <location>
        <begin position="1"/>
        <end position="80"/>
    </location>
</feature>
<keyword evidence="3" id="KW-1185">Reference proteome</keyword>
<dbReference type="PROSITE" id="PS50878">
    <property type="entry name" value="RT_POL"/>
    <property type="match status" value="1"/>
</dbReference>
<dbReference type="AlphaFoldDB" id="A0A8X6M226"/>
<protein>
    <submittedName>
        <fullName evidence="2">Transposon Ty3-G Gag-Pol polyprotein</fullName>
    </submittedName>
</protein>
<accession>A0A8X6M226</accession>
<dbReference type="InterPro" id="IPR043128">
    <property type="entry name" value="Rev_trsase/Diguanyl_cyclase"/>
</dbReference>
<dbReference type="Pfam" id="PF00078">
    <property type="entry name" value="RVT_1"/>
    <property type="match status" value="1"/>
</dbReference>
<dbReference type="Gene3D" id="3.30.70.270">
    <property type="match status" value="1"/>
</dbReference>
<dbReference type="EMBL" id="BMAO01039135">
    <property type="protein sequence ID" value="GFR29142.1"/>
    <property type="molecule type" value="Genomic_DNA"/>
</dbReference>
<sequence length="112" mass="12928">MNFGLKNAPALFQRFVHEVFRGLDFAFPYLDDILIASTNEMQHEDRLKIIFERLNTYGLKINISISVFGVEEIEFLGYLISKESSKPLPEKVKAITIIKNLKLHVIFVLSLE</sequence>
<dbReference type="GO" id="GO:0071897">
    <property type="term" value="P:DNA biosynthetic process"/>
    <property type="evidence" value="ECO:0007669"/>
    <property type="project" value="UniProtKB-ARBA"/>
</dbReference>
<organism evidence="2 3">
    <name type="scientific">Trichonephila clavata</name>
    <name type="common">Joro spider</name>
    <name type="synonym">Nephila clavata</name>
    <dbReference type="NCBI Taxonomy" id="2740835"/>
    <lineage>
        <taxon>Eukaryota</taxon>
        <taxon>Metazoa</taxon>
        <taxon>Ecdysozoa</taxon>
        <taxon>Arthropoda</taxon>
        <taxon>Chelicerata</taxon>
        <taxon>Arachnida</taxon>
        <taxon>Araneae</taxon>
        <taxon>Araneomorphae</taxon>
        <taxon>Entelegynae</taxon>
        <taxon>Araneoidea</taxon>
        <taxon>Nephilidae</taxon>
        <taxon>Trichonephila</taxon>
    </lineage>
</organism>
<dbReference type="Proteomes" id="UP000887116">
    <property type="component" value="Unassembled WGS sequence"/>
</dbReference>
<dbReference type="PANTHER" id="PTHR37984">
    <property type="entry name" value="PROTEIN CBG26694"/>
    <property type="match status" value="1"/>
</dbReference>
<evidence type="ECO:0000313" key="2">
    <source>
        <dbReference type="EMBL" id="GFR29142.1"/>
    </source>
</evidence>
<dbReference type="InterPro" id="IPR050951">
    <property type="entry name" value="Retrovirus_Pol_polyprotein"/>
</dbReference>
<proteinExistence type="predicted"/>
<reference evidence="2" key="1">
    <citation type="submission" date="2020-07" db="EMBL/GenBank/DDBJ databases">
        <title>Multicomponent nature underlies the extraordinary mechanical properties of spider dragline silk.</title>
        <authorList>
            <person name="Kono N."/>
            <person name="Nakamura H."/>
            <person name="Mori M."/>
            <person name="Yoshida Y."/>
            <person name="Ohtoshi R."/>
            <person name="Malay A.D."/>
            <person name="Moran D.A.P."/>
            <person name="Tomita M."/>
            <person name="Numata K."/>
            <person name="Arakawa K."/>
        </authorList>
    </citation>
    <scope>NUCLEOTIDE SEQUENCE</scope>
</reference>
<name>A0A8X6M226_TRICU</name>
<dbReference type="SUPFAM" id="SSF56672">
    <property type="entry name" value="DNA/RNA polymerases"/>
    <property type="match status" value="1"/>
</dbReference>
<evidence type="ECO:0000259" key="1">
    <source>
        <dbReference type="PROSITE" id="PS50878"/>
    </source>
</evidence>
<dbReference type="InterPro" id="IPR000477">
    <property type="entry name" value="RT_dom"/>
</dbReference>
<dbReference type="CDD" id="cd01647">
    <property type="entry name" value="RT_LTR"/>
    <property type="match status" value="1"/>
</dbReference>